<accession>A0A9D1TLM4</accession>
<dbReference type="Gene3D" id="3.30.1230.10">
    <property type="entry name" value="YlxR-like"/>
    <property type="match status" value="1"/>
</dbReference>
<dbReference type="InterPro" id="IPR007393">
    <property type="entry name" value="YlxR_dom"/>
</dbReference>
<feature type="domain" description="YlxR" evidence="1">
    <location>
        <begin position="4"/>
        <end position="75"/>
    </location>
</feature>
<dbReference type="Pfam" id="PF04296">
    <property type="entry name" value="YlxR"/>
    <property type="match status" value="1"/>
</dbReference>
<dbReference type="PANTHER" id="PTHR34215:SF1">
    <property type="entry name" value="YLXR DOMAIN-CONTAINING PROTEIN"/>
    <property type="match status" value="1"/>
</dbReference>
<dbReference type="Proteomes" id="UP000824162">
    <property type="component" value="Unassembled WGS sequence"/>
</dbReference>
<reference evidence="2" key="2">
    <citation type="submission" date="2021-04" db="EMBL/GenBank/DDBJ databases">
        <authorList>
            <person name="Gilroy R."/>
        </authorList>
    </citation>
    <scope>NUCLEOTIDE SEQUENCE</scope>
    <source>
        <strain evidence="2">5790</strain>
    </source>
</reference>
<evidence type="ECO:0000259" key="1">
    <source>
        <dbReference type="Pfam" id="PF04296"/>
    </source>
</evidence>
<dbReference type="InterPro" id="IPR035931">
    <property type="entry name" value="YlxR-like_sf"/>
</dbReference>
<sequence length="82" mass="9402">MPVRMCAVCRGRFEKAELFRIIMSRSGEILLDRAQKAQARGLYICRECMPHAAGKKVLERGYKRRIDPGVYERLAAEAESDE</sequence>
<name>A0A9D1TLM4_9FIRM</name>
<dbReference type="InterPro" id="IPR037465">
    <property type="entry name" value="YlxR"/>
</dbReference>
<gene>
    <name evidence="2" type="ORF">H9900_02590</name>
</gene>
<dbReference type="AlphaFoldDB" id="A0A9D1TLM4"/>
<reference evidence="2" key="1">
    <citation type="journal article" date="2021" name="PeerJ">
        <title>Extensive microbial diversity within the chicken gut microbiome revealed by metagenomics and culture.</title>
        <authorList>
            <person name="Gilroy R."/>
            <person name="Ravi A."/>
            <person name="Getino M."/>
            <person name="Pursley I."/>
            <person name="Horton D.L."/>
            <person name="Alikhan N.F."/>
            <person name="Baker D."/>
            <person name="Gharbi K."/>
            <person name="Hall N."/>
            <person name="Watson M."/>
            <person name="Adriaenssens E.M."/>
            <person name="Foster-Nyarko E."/>
            <person name="Jarju S."/>
            <person name="Secka A."/>
            <person name="Antonio M."/>
            <person name="Oren A."/>
            <person name="Chaudhuri R.R."/>
            <person name="La Ragione R."/>
            <person name="Hildebrand F."/>
            <person name="Pallen M.J."/>
        </authorList>
    </citation>
    <scope>NUCLEOTIDE SEQUENCE</scope>
    <source>
        <strain evidence="2">5790</strain>
    </source>
</reference>
<evidence type="ECO:0000313" key="3">
    <source>
        <dbReference type="Proteomes" id="UP000824162"/>
    </source>
</evidence>
<dbReference type="EMBL" id="DXIJ01000053">
    <property type="protein sequence ID" value="HIV85681.1"/>
    <property type="molecule type" value="Genomic_DNA"/>
</dbReference>
<comment type="caution">
    <text evidence="2">The sequence shown here is derived from an EMBL/GenBank/DDBJ whole genome shotgun (WGS) entry which is preliminary data.</text>
</comment>
<protein>
    <submittedName>
        <fullName evidence="2">YlxR family protein</fullName>
    </submittedName>
</protein>
<proteinExistence type="predicted"/>
<dbReference type="SUPFAM" id="SSF64376">
    <property type="entry name" value="YlxR-like"/>
    <property type="match status" value="1"/>
</dbReference>
<organism evidence="2 3">
    <name type="scientific">Candidatus Monoglobus merdigallinarum</name>
    <dbReference type="NCBI Taxonomy" id="2838698"/>
    <lineage>
        <taxon>Bacteria</taxon>
        <taxon>Bacillati</taxon>
        <taxon>Bacillota</taxon>
        <taxon>Clostridia</taxon>
        <taxon>Monoglobales</taxon>
        <taxon>Monoglobaceae</taxon>
        <taxon>Monoglobus</taxon>
    </lineage>
</organism>
<dbReference type="PANTHER" id="PTHR34215">
    <property type="entry name" value="BLL0784 PROTEIN"/>
    <property type="match status" value="1"/>
</dbReference>
<evidence type="ECO:0000313" key="2">
    <source>
        <dbReference type="EMBL" id="HIV85681.1"/>
    </source>
</evidence>